<name>A0A9W6SIK6_9ACTN</name>
<dbReference type="Pfam" id="PF01471">
    <property type="entry name" value="PG_binding_1"/>
    <property type="match status" value="1"/>
</dbReference>
<keyword evidence="4" id="KW-1185">Reference proteome</keyword>
<evidence type="ECO:0000313" key="3">
    <source>
        <dbReference type="EMBL" id="GLZ76164.1"/>
    </source>
</evidence>
<feature type="signal peptide" evidence="1">
    <location>
        <begin position="1"/>
        <end position="24"/>
    </location>
</feature>
<feature type="domain" description="Peptidoglycan binding-like" evidence="2">
    <location>
        <begin position="70"/>
        <end position="120"/>
    </location>
</feature>
<protein>
    <recommendedName>
        <fullName evidence="2">Peptidoglycan binding-like domain-containing protein</fullName>
    </recommendedName>
</protein>
<evidence type="ECO:0000313" key="4">
    <source>
        <dbReference type="Proteomes" id="UP001165079"/>
    </source>
</evidence>
<dbReference type="AlphaFoldDB" id="A0A9W6SIK6"/>
<dbReference type="Proteomes" id="UP001165079">
    <property type="component" value="Unassembled WGS sequence"/>
</dbReference>
<accession>A0A9W6SIK6</accession>
<dbReference type="SUPFAM" id="SSF47090">
    <property type="entry name" value="PGBD-like"/>
    <property type="match status" value="1"/>
</dbReference>
<dbReference type="InterPro" id="IPR002477">
    <property type="entry name" value="Peptidoglycan-bd-like"/>
</dbReference>
<dbReference type="Gene3D" id="1.10.101.10">
    <property type="entry name" value="PGBD-like superfamily/PGBD"/>
    <property type="match status" value="1"/>
</dbReference>
<proteinExistence type="predicted"/>
<dbReference type="EMBL" id="BSTX01000001">
    <property type="protein sequence ID" value="GLZ76164.1"/>
    <property type="molecule type" value="Genomic_DNA"/>
</dbReference>
<evidence type="ECO:0000256" key="1">
    <source>
        <dbReference type="SAM" id="SignalP"/>
    </source>
</evidence>
<organism evidence="3 4">
    <name type="scientific">Actinorhabdospora filicis</name>
    <dbReference type="NCBI Taxonomy" id="1785913"/>
    <lineage>
        <taxon>Bacteria</taxon>
        <taxon>Bacillati</taxon>
        <taxon>Actinomycetota</taxon>
        <taxon>Actinomycetes</taxon>
        <taxon>Micromonosporales</taxon>
        <taxon>Micromonosporaceae</taxon>
        <taxon>Actinorhabdospora</taxon>
    </lineage>
</organism>
<comment type="caution">
    <text evidence="3">The sequence shown here is derived from an EMBL/GenBank/DDBJ whole genome shotgun (WGS) entry which is preliminary data.</text>
</comment>
<sequence length="143" mass="15213">MRIELRVAAVTAALLCALATTAVAAGPAAAAMPECVYQGSHRPGTGGGAVWVPQAANGSRHCWLRRGSKNSAVRALQQALKYCYSRDIVIDGSFGPKTEKALRNAQYQAGAVIDGEYGEESARLLKMASTTSTAWYDCAWQTF</sequence>
<reference evidence="3" key="1">
    <citation type="submission" date="2023-03" db="EMBL/GenBank/DDBJ databases">
        <title>Actinorhabdospora filicis NBRC 111898.</title>
        <authorList>
            <person name="Ichikawa N."/>
            <person name="Sato H."/>
            <person name="Tonouchi N."/>
        </authorList>
    </citation>
    <scope>NUCLEOTIDE SEQUENCE</scope>
    <source>
        <strain evidence="3">NBRC 111898</strain>
    </source>
</reference>
<dbReference type="InterPro" id="IPR036366">
    <property type="entry name" value="PGBDSf"/>
</dbReference>
<dbReference type="InterPro" id="IPR036365">
    <property type="entry name" value="PGBD-like_sf"/>
</dbReference>
<dbReference type="RefSeq" id="WP_285661347.1">
    <property type="nucleotide sequence ID" value="NZ_BSTX01000001.1"/>
</dbReference>
<gene>
    <name evidence="3" type="ORF">Afil01_09710</name>
</gene>
<evidence type="ECO:0000259" key="2">
    <source>
        <dbReference type="Pfam" id="PF01471"/>
    </source>
</evidence>
<keyword evidence="1" id="KW-0732">Signal</keyword>
<feature type="chain" id="PRO_5040812471" description="Peptidoglycan binding-like domain-containing protein" evidence="1">
    <location>
        <begin position="25"/>
        <end position="143"/>
    </location>
</feature>